<evidence type="ECO:0000256" key="3">
    <source>
        <dbReference type="HAMAP-Rule" id="MF_01384"/>
    </source>
</evidence>
<dbReference type="EMBL" id="JANHAX010000003">
    <property type="protein sequence ID" value="MDQ2090860.1"/>
    <property type="molecule type" value="Genomic_DNA"/>
</dbReference>
<dbReference type="HAMAP" id="MF_01384">
    <property type="entry name" value="UreD"/>
    <property type="match status" value="1"/>
</dbReference>
<dbReference type="InterPro" id="IPR002669">
    <property type="entry name" value="UreD"/>
</dbReference>
<name>A0AAE4B533_9RHOB</name>
<comment type="caution">
    <text evidence="4">The sequence shown here is derived from an EMBL/GenBank/DDBJ whole genome shotgun (WGS) entry which is preliminary data.</text>
</comment>
<keyword evidence="2 3" id="KW-0143">Chaperone</keyword>
<evidence type="ECO:0000256" key="2">
    <source>
        <dbReference type="ARBA" id="ARBA00023186"/>
    </source>
</evidence>
<keyword evidence="3" id="KW-0963">Cytoplasm</keyword>
<dbReference type="GO" id="GO:0005737">
    <property type="term" value="C:cytoplasm"/>
    <property type="evidence" value="ECO:0007669"/>
    <property type="project" value="UniProtKB-SubCell"/>
</dbReference>
<dbReference type="PANTHER" id="PTHR33643">
    <property type="entry name" value="UREASE ACCESSORY PROTEIN D"/>
    <property type="match status" value="1"/>
</dbReference>
<reference evidence="4" key="1">
    <citation type="submission" date="2022-07" db="EMBL/GenBank/DDBJ databases">
        <authorList>
            <person name="Otstavnykh N."/>
            <person name="Isaeva M."/>
            <person name="Bystritskaya E."/>
        </authorList>
    </citation>
    <scope>NUCLEOTIDE SEQUENCE</scope>
    <source>
        <strain evidence="4">KCTC 52189</strain>
    </source>
</reference>
<sequence>MDIHFLAEAHAAAVWADISGDGVVKSTANPFCRTRPINATVRISPRPDSELQPRAHGHVHLSVKRDGPRTAIDTLRQAGSSKLLFPRRTGPEIEAVLLNTAGGVTGGDRFAVDIEAQSGTAMTLTTQAAERAYAAQPGETGVIRSSLLLGEDVAFNWLPQETILFAGCALDRSLAVEMAASSRLLVSEILVFGRGAMGETLTCGTFLDRIEVRRGGEKLFLDAIALHGNIAAHLERAAIAAGSGAMVSVVYVAPDAEAYLGPLRAMLPETAGVSLIGADLLFLRALAQDSFALRQMLIPILVRLTKTPLPRCWMI</sequence>
<comment type="subunit">
    <text evidence="3">UreD, UreF and UreG form a complex that acts as a GTP-hydrolysis-dependent molecular chaperone, activating the urease apoprotein by helping to assemble the nickel containing metallocenter of UreC. The UreE protein probably delivers the nickel.</text>
</comment>
<accession>A0AAE4B533</accession>
<dbReference type="Proteomes" id="UP001226762">
    <property type="component" value="Unassembled WGS sequence"/>
</dbReference>
<reference evidence="4" key="2">
    <citation type="submission" date="2023-02" db="EMBL/GenBank/DDBJ databases">
        <title>'Rhodoalgimonas zhirmunskyi' gen. nov., isolated from a red alga.</title>
        <authorList>
            <person name="Nedashkovskaya O.I."/>
            <person name="Otstavnykh N.Y."/>
            <person name="Bystritskaya E.P."/>
            <person name="Balabanova L.A."/>
            <person name="Isaeva M.P."/>
        </authorList>
    </citation>
    <scope>NUCLEOTIDE SEQUENCE</scope>
    <source>
        <strain evidence="4">KCTC 52189</strain>
    </source>
</reference>
<comment type="function">
    <text evidence="3">Required for maturation of urease via the functional incorporation of the urease nickel metallocenter.</text>
</comment>
<keyword evidence="3" id="KW-0996">Nickel insertion</keyword>
<comment type="subcellular location">
    <subcellularLocation>
        <location evidence="3">Cytoplasm</location>
    </subcellularLocation>
</comment>
<keyword evidence="5" id="KW-1185">Reference proteome</keyword>
<protein>
    <recommendedName>
        <fullName evidence="3">Urease accessory protein UreD</fullName>
    </recommendedName>
</protein>
<gene>
    <name evidence="3" type="primary">ureD</name>
    <name evidence="4" type="ORF">NO357_13200</name>
</gene>
<dbReference type="PANTHER" id="PTHR33643:SF1">
    <property type="entry name" value="UREASE ACCESSORY PROTEIN D"/>
    <property type="match status" value="1"/>
</dbReference>
<dbReference type="RefSeq" id="WP_306736127.1">
    <property type="nucleotide sequence ID" value="NZ_JANHAX010000003.1"/>
</dbReference>
<evidence type="ECO:0000313" key="4">
    <source>
        <dbReference type="EMBL" id="MDQ2090860.1"/>
    </source>
</evidence>
<comment type="similarity">
    <text evidence="1 3">Belongs to the UreD family.</text>
</comment>
<evidence type="ECO:0000256" key="1">
    <source>
        <dbReference type="ARBA" id="ARBA00007177"/>
    </source>
</evidence>
<dbReference type="AlphaFoldDB" id="A0AAE4B533"/>
<dbReference type="Pfam" id="PF01774">
    <property type="entry name" value="UreD"/>
    <property type="match status" value="1"/>
</dbReference>
<proteinExistence type="inferred from homology"/>
<dbReference type="GO" id="GO:0016151">
    <property type="term" value="F:nickel cation binding"/>
    <property type="evidence" value="ECO:0007669"/>
    <property type="project" value="UniProtKB-UniRule"/>
</dbReference>
<evidence type="ECO:0000313" key="5">
    <source>
        <dbReference type="Proteomes" id="UP001226762"/>
    </source>
</evidence>
<organism evidence="4 5">
    <name type="scientific">Marimonas arenosa</name>
    <dbReference type="NCBI Taxonomy" id="1795305"/>
    <lineage>
        <taxon>Bacteria</taxon>
        <taxon>Pseudomonadati</taxon>
        <taxon>Pseudomonadota</taxon>
        <taxon>Alphaproteobacteria</taxon>
        <taxon>Rhodobacterales</taxon>
        <taxon>Paracoccaceae</taxon>
        <taxon>Marimonas</taxon>
    </lineage>
</organism>